<dbReference type="SUPFAM" id="SSF53822">
    <property type="entry name" value="Periplasmic binding protein-like I"/>
    <property type="match status" value="1"/>
</dbReference>
<keyword evidence="6" id="KW-1185">Reference proteome</keyword>
<proteinExistence type="predicted"/>
<name>A0ABS3G209_9FLAO</name>
<dbReference type="PANTHER" id="PTHR38445:SF10">
    <property type="entry name" value="GNTR-FAMILY TRANSCRIPTIONAL REGULATOR"/>
    <property type="match status" value="1"/>
</dbReference>
<dbReference type="PROSITE" id="PS50949">
    <property type="entry name" value="HTH_GNTR"/>
    <property type="match status" value="1"/>
</dbReference>
<evidence type="ECO:0000259" key="4">
    <source>
        <dbReference type="PROSITE" id="PS50949"/>
    </source>
</evidence>
<comment type="caution">
    <text evidence="5">The sequence shown here is derived from an EMBL/GenBank/DDBJ whole genome shotgun (WGS) entry which is preliminary data.</text>
</comment>
<evidence type="ECO:0000313" key="6">
    <source>
        <dbReference type="Proteomes" id="UP000664044"/>
    </source>
</evidence>
<evidence type="ECO:0000313" key="5">
    <source>
        <dbReference type="EMBL" id="MBO0353448.1"/>
    </source>
</evidence>
<reference evidence="5 6" key="1">
    <citation type="submission" date="2021-03" db="EMBL/GenBank/DDBJ databases">
        <title>Muricauda lutimaris sp. nov. and Muricauda ruestringensis sp. nov, two marine members of the Flavobacteriaceae isolated from deep sea sediments of Western Pacific.</title>
        <authorList>
            <person name="Zhao S."/>
            <person name="Liu R."/>
        </authorList>
    </citation>
    <scope>NUCLEOTIDE SEQUENCE [LARGE SCALE GENOMIC DNA]</scope>
    <source>
        <strain evidence="5 6">BC31-1-A7</strain>
    </source>
</reference>
<sequence length="351" mass="40485">MTSKKVLSYIEVKQNSRIPKYKQIVNSILTNIANGNFSVNDRIPSINELSEEFYLSRDTVEKAYNLLKSKKVISSIPGKGSYISSTELVSKINVFFLINKLSSYKLKVYQSFIDRMGDQAHIDLNVYHCDETMFLNLLDKNIDAYDYFVIMPHFKTDDLKHVSFTEKTLEAVNKIPDNKLIIMDNIKSNPKENAAKIYQNFQEDLFEALVDGLEIVQKYENLILIYPENSLYPYPMRITRGFKQFCVQYGFEYEIINEVYEDMELKAGDLYISIEESDLVSLIKLVRKSSLELGKDVGIICYNDTPLKELLGITAVSTDFAKMGETAADMILENKFESVKNPFYFINRKST</sequence>
<accession>A0ABS3G209</accession>
<dbReference type="InterPro" id="IPR028082">
    <property type="entry name" value="Peripla_BP_I"/>
</dbReference>
<organism evidence="5 6">
    <name type="scientific">Flagellimonas aurea</name>
    <dbReference type="NCBI Taxonomy" id="2915619"/>
    <lineage>
        <taxon>Bacteria</taxon>
        <taxon>Pseudomonadati</taxon>
        <taxon>Bacteroidota</taxon>
        <taxon>Flavobacteriia</taxon>
        <taxon>Flavobacteriales</taxon>
        <taxon>Flavobacteriaceae</taxon>
        <taxon>Flagellimonas</taxon>
    </lineage>
</organism>
<dbReference type="Pfam" id="PF00392">
    <property type="entry name" value="GntR"/>
    <property type="match status" value="1"/>
</dbReference>
<gene>
    <name evidence="5" type="ORF">J0656_05410</name>
</gene>
<dbReference type="InterPro" id="IPR000524">
    <property type="entry name" value="Tscrpt_reg_HTH_GntR"/>
</dbReference>
<evidence type="ECO:0000256" key="1">
    <source>
        <dbReference type="ARBA" id="ARBA00023015"/>
    </source>
</evidence>
<keyword evidence="3" id="KW-0804">Transcription</keyword>
<dbReference type="SUPFAM" id="SSF46785">
    <property type="entry name" value="Winged helix' DNA-binding domain"/>
    <property type="match status" value="1"/>
</dbReference>
<keyword evidence="1" id="KW-0805">Transcription regulation</keyword>
<protein>
    <submittedName>
        <fullName evidence="5">GntR family transcriptional regulator</fullName>
    </submittedName>
</protein>
<evidence type="ECO:0000256" key="3">
    <source>
        <dbReference type="ARBA" id="ARBA00023163"/>
    </source>
</evidence>
<keyword evidence="2" id="KW-0238">DNA-binding</keyword>
<evidence type="ECO:0000256" key="2">
    <source>
        <dbReference type="ARBA" id="ARBA00023125"/>
    </source>
</evidence>
<dbReference type="PANTHER" id="PTHR38445">
    <property type="entry name" value="HTH-TYPE TRANSCRIPTIONAL REPRESSOR YTRA"/>
    <property type="match status" value="1"/>
</dbReference>
<dbReference type="InterPro" id="IPR036388">
    <property type="entry name" value="WH-like_DNA-bd_sf"/>
</dbReference>
<dbReference type="InterPro" id="IPR036390">
    <property type="entry name" value="WH_DNA-bd_sf"/>
</dbReference>
<dbReference type="RefSeq" id="WP_207032089.1">
    <property type="nucleotide sequence ID" value="NZ_JAFLNL010000002.1"/>
</dbReference>
<dbReference type="Gene3D" id="1.10.10.10">
    <property type="entry name" value="Winged helix-like DNA-binding domain superfamily/Winged helix DNA-binding domain"/>
    <property type="match status" value="1"/>
</dbReference>
<dbReference type="Proteomes" id="UP000664044">
    <property type="component" value="Unassembled WGS sequence"/>
</dbReference>
<dbReference type="CDD" id="cd07377">
    <property type="entry name" value="WHTH_GntR"/>
    <property type="match status" value="1"/>
</dbReference>
<dbReference type="SMART" id="SM00345">
    <property type="entry name" value="HTH_GNTR"/>
    <property type="match status" value="1"/>
</dbReference>
<dbReference type="Gene3D" id="3.40.50.2300">
    <property type="match status" value="1"/>
</dbReference>
<feature type="domain" description="HTH gntR-type" evidence="4">
    <location>
        <begin position="18"/>
        <end position="86"/>
    </location>
</feature>
<dbReference type="EMBL" id="JAFLNL010000002">
    <property type="protein sequence ID" value="MBO0353448.1"/>
    <property type="molecule type" value="Genomic_DNA"/>
</dbReference>